<evidence type="ECO:0000313" key="1">
    <source>
        <dbReference type="EMBL" id="NYJ00360.1"/>
    </source>
</evidence>
<proteinExistence type="predicted"/>
<keyword evidence="2" id="KW-1185">Reference proteome</keyword>
<name>A0A853BWR4_9ACTN</name>
<protein>
    <submittedName>
        <fullName evidence="1">Uncharacterized protein</fullName>
    </submittedName>
</protein>
<dbReference type="Proteomes" id="UP000530424">
    <property type="component" value="Unassembled WGS sequence"/>
</dbReference>
<reference evidence="1 2" key="1">
    <citation type="submission" date="2020-07" db="EMBL/GenBank/DDBJ databases">
        <title>Sequencing the genomes of 1000 actinobacteria strains.</title>
        <authorList>
            <person name="Klenk H.-P."/>
        </authorList>
    </citation>
    <scope>NUCLEOTIDE SEQUENCE [LARGE SCALE GENOMIC DNA]</scope>
    <source>
        <strain evidence="1 2">DSM 103833</strain>
    </source>
</reference>
<dbReference type="EMBL" id="JACCFP010000001">
    <property type="protein sequence ID" value="NYJ00360.1"/>
    <property type="molecule type" value="Genomic_DNA"/>
</dbReference>
<dbReference type="RefSeq" id="WP_179666962.1">
    <property type="nucleotide sequence ID" value="NZ_JACCFP010000001.1"/>
</dbReference>
<sequence length="194" mass="21553">MDRRPLHEKELTMNWKAYHNRGETLRAVINTANVRRDGILPLDVEGVSETFRDELDLLGALQLKWHTRLGGNIEQVLSVQPMDLRARVALAWKQTADELPGVRAIIDHYRDHPVDDAMASAIATATAKEHYFLAVMAGQSALGDANAAWVGAEIEQHGRNLHQGVATFVVAPADREEEPKRLSLLDRLRAVVAA</sequence>
<comment type="caution">
    <text evidence="1">The sequence shown here is derived from an EMBL/GenBank/DDBJ whole genome shotgun (WGS) entry which is preliminary data.</text>
</comment>
<accession>A0A853BWR4</accession>
<gene>
    <name evidence="1" type="ORF">HNR19_001058</name>
</gene>
<evidence type="ECO:0000313" key="2">
    <source>
        <dbReference type="Proteomes" id="UP000530424"/>
    </source>
</evidence>
<organism evidence="1 2">
    <name type="scientific">Nocardioides thalensis</name>
    <dbReference type="NCBI Taxonomy" id="1914755"/>
    <lineage>
        <taxon>Bacteria</taxon>
        <taxon>Bacillati</taxon>
        <taxon>Actinomycetota</taxon>
        <taxon>Actinomycetes</taxon>
        <taxon>Propionibacteriales</taxon>
        <taxon>Nocardioidaceae</taxon>
        <taxon>Nocardioides</taxon>
    </lineage>
</organism>
<dbReference type="AlphaFoldDB" id="A0A853BWR4"/>